<dbReference type="EMBL" id="FOIZ01000001">
    <property type="protein sequence ID" value="SEW11722.1"/>
    <property type="molecule type" value="Genomic_DNA"/>
</dbReference>
<feature type="domain" description="Nudix hydrolase" evidence="15">
    <location>
        <begin position="218"/>
        <end position="358"/>
    </location>
</feature>
<keyword evidence="6" id="KW-0378">Hydrolase</keyword>
<evidence type="ECO:0000256" key="9">
    <source>
        <dbReference type="ARBA" id="ARBA00030162"/>
    </source>
</evidence>
<dbReference type="InterPro" id="IPR020084">
    <property type="entry name" value="NUDIX_hydrolase_CS"/>
</dbReference>
<evidence type="ECO:0000256" key="7">
    <source>
        <dbReference type="ARBA" id="ARBA00022842"/>
    </source>
</evidence>
<keyword evidence="7 13" id="KW-0460">Magnesium</keyword>
<evidence type="ECO:0000256" key="3">
    <source>
        <dbReference type="ARBA" id="ARBA00012453"/>
    </source>
</evidence>
<sequence length="373" mass="41868">MNLFAYGTLRSAELMLAVAGRSARGIPSWLEGHGVFPISGDVVPCIKPSMEQAAEGILYTEMTLEERKRLDLYEGAFGYELRQITVMTANGAVEAMIYFPPDDVAVQQGTWSLSKWENGHLVPAIHAANELFSHDPLPSHAELRRMWPMIEKRAWAKVRATNEDLGPATLRFCPEREDVAAYNLAPPQGSFFRLQKFQVDHRQFDGTRSGDLVREVFLAVDAVMVLPYDPARDRILLVEQIRMGPLMRADPNPWSLEPIAGMIDARETPLEAALRESIEEAGLTYDRTEKMMSFYPTPGGTTDYFTCYLGLCDLPEKETYSGGLDTESEDLRLHTVTFEKALSLVTSGEINAGPLIAMLYWLERERSRLRTAA</sequence>
<evidence type="ECO:0000256" key="12">
    <source>
        <dbReference type="ARBA" id="ARBA00049546"/>
    </source>
</evidence>
<dbReference type="InterPro" id="IPR000086">
    <property type="entry name" value="NUDIX_hydrolase_dom"/>
</dbReference>
<dbReference type="PROSITE" id="PS00893">
    <property type="entry name" value="NUDIX_BOX"/>
    <property type="match status" value="1"/>
</dbReference>
<evidence type="ECO:0000256" key="14">
    <source>
        <dbReference type="PIRSR" id="PIRSR604385-3"/>
    </source>
</evidence>
<evidence type="ECO:0000256" key="1">
    <source>
        <dbReference type="ARBA" id="ARBA00001946"/>
    </source>
</evidence>
<dbReference type="InterPro" id="IPR009288">
    <property type="entry name" value="AIG2-like_dom"/>
</dbReference>
<dbReference type="Proteomes" id="UP000199167">
    <property type="component" value="Unassembled WGS sequence"/>
</dbReference>
<gene>
    <name evidence="16" type="ORF">SAMN04488515_1136</name>
</gene>
<evidence type="ECO:0000313" key="16">
    <source>
        <dbReference type="EMBL" id="SEW11722.1"/>
    </source>
</evidence>
<reference evidence="16 17" key="1">
    <citation type="submission" date="2016-10" db="EMBL/GenBank/DDBJ databases">
        <authorList>
            <person name="de Groot N.N."/>
        </authorList>
    </citation>
    <scope>NUCLEOTIDE SEQUENCE [LARGE SCALE GENOMIC DNA]</scope>
    <source>
        <strain evidence="16 17">DSM 17925</strain>
    </source>
</reference>
<evidence type="ECO:0000256" key="10">
    <source>
        <dbReference type="ARBA" id="ARBA00030308"/>
    </source>
</evidence>
<comment type="cofactor">
    <cofactor evidence="1 13">
        <name>Mg(2+)</name>
        <dbReference type="ChEBI" id="CHEBI:18420"/>
    </cofactor>
</comment>
<dbReference type="OrthoDB" id="5292471at2"/>
<evidence type="ECO:0000256" key="5">
    <source>
        <dbReference type="ARBA" id="ARBA00022723"/>
    </source>
</evidence>
<feature type="binding site" evidence="13">
    <location>
        <position position="260"/>
    </location>
    <ligand>
        <name>Mg(2+)</name>
        <dbReference type="ChEBI" id="CHEBI:18420"/>
        <label>1</label>
    </ligand>
</feature>
<accession>A0A1I0PBJ1</accession>
<evidence type="ECO:0000256" key="4">
    <source>
        <dbReference type="ARBA" id="ARBA00013297"/>
    </source>
</evidence>
<dbReference type="PANTHER" id="PTHR11839">
    <property type="entry name" value="UDP/ADP-SUGAR PYROPHOSPHATASE"/>
    <property type="match status" value="1"/>
</dbReference>
<comment type="similarity">
    <text evidence="2">Belongs to the Nudix hydrolase family. NudF subfamily.</text>
</comment>
<dbReference type="GO" id="GO:0046872">
    <property type="term" value="F:metal ion binding"/>
    <property type="evidence" value="ECO:0007669"/>
    <property type="project" value="UniProtKB-KW"/>
</dbReference>
<dbReference type="GO" id="GO:0005829">
    <property type="term" value="C:cytosol"/>
    <property type="evidence" value="ECO:0007669"/>
    <property type="project" value="TreeGrafter"/>
</dbReference>
<feature type="binding site" evidence="13">
    <location>
        <position position="329"/>
    </location>
    <ligand>
        <name>Mg(2+)</name>
        <dbReference type="ChEBI" id="CHEBI:18420"/>
        <label>1</label>
    </ligand>
</feature>
<dbReference type="GO" id="GO:0047631">
    <property type="term" value="F:ADP-ribose diphosphatase activity"/>
    <property type="evidence" value="ECO:0007669"/>
    <property type="project" value="UniProtKB-EC"/>
</dbReference>
<dbReference type="PANTHER" id="PTHR11839:SF5">
    <property type="entry name" value="ADP-RIBOSE PYROPHOSPHATASE"/>
    <property type="match status" value="1"/>
</dbReference>
<dbReference type="InterPro" id="IPR036568">
    <property type="entry name" value="GGCT-like_sf"/>
</dbReference>
<dbReference type="GO" id="GO:0006753">
    <property type="term" value="P:nucleoside phosphate metabolic process"/>
    <property type="evidence" value="ECO:0007669"/>
    <property type="project" value="TreeGrafter"/>
</dbReference>
<evidence type="ECO:0000256" key="6">
    <source>
        <dbReference type="ARBA" id="ARBA00022801"/>
    </source>
</evidence>
<feature type="binding site" evidence="13">
    <location>
        <position position="280"/>
    </location>
    <ligand>
        <name>Mg(2+)</name>
        <dbReference type="ChEBI" id="CHEBI:18420"/>
        <label>1</label>
    </ligand>
</feature>
<keyword evidence="5 13" id="KW-0479">Metal-binding</keyword>
<evidence type="ECO:0000256" key="13">
    <source>
        <dbReference type="PIRSR" id="PIRSR604385-2"/>
    </source>
</evidence>
<dbReference type="Pfam" id="PF00293">
    <property type="entry name" value="NUDIX"/>
    <property type="match status" value="1"/>
</dbReference>
<dbReference type="STRING" id="364200.SAMN04488515_1136"/>
<dbReference type="EC" id="3.6.1.13" evidence="3"/>
<keyword evidence="17" id="KW-1185">Reference proteome</keyword>
<evidence type="ECO:0000256" key="8">
    <source>
        <dbReference type="ARBA" id="ARBA00025164"/>
    </source>
</evidence>
<dbReference type="Gene3D" id="3.90.79.10">
    <property type="entry name" value="Nucleoside Triphosphate Pyrophosphohydrolase"/>
    <property type="match status" value="1"/>
</dbReference>
<dbReference type="NCBIfam" id="TIGR00052">
    <property type="entry name" value="nudix-type nucleoside diphosphatase, YffH/AdpP family"/>
    <property type="match status" value="1"/>
</dbReference>
<feature type="short sequence motif" description="Nudix box" evidence="14">
    <location>
        <begin position="261"/>
        <end position="283"/>
    </location>
</feature>
<dbReference type="PROSITE" id="PS51462">
    <property type="entry name" value="NUDIX"/>
    <property type="match status" value="1"/>
</dbReference>
<name>A0A1I0PBJ1_9RHOB</name>
<dbReference type="AlphaFoldDB" id="A0A1I0PBJ1"/>
<dbReference type="Pfam" id="PF06094">
    <property type="entry name" value="GGACT"/>
    <property type="match status" value="1"/>
</dbReference>
<protein>
    <recommendedName>
        <fullName evidence="4">ADP-ribose pyrophosphatase</fullName>
        <ecNumber evidence="3">3.6.1.13</ecNumber>
    </recommendedName>
    <alternativeName>
        <fullName evidence="9">ADP-ribose diphosphatase</fullName>
    </alternativeName>
    <alternativeName>
        <fullName evidence="11">ADP-ribose phosphohydrolase</fullName>
    </alternativeName>
    <alternativeName>
        <fullName evidence="10">Adenosine diphosphoribose pyrophosphatase</fullName>
    </alternativeName>
</protein>
<evidence type="ECO:0000259" key="15">
    <source>
        <dbReference type="PROSITE" id="PS51462"/>
    </source>
</evidence>
<evidence type="ECO:0000256" key="2">
    <source>
        <dbReference type="ARBA" id="ARBA00007482"/>
    </source>
</evidence>
<comment type="catalytic activity">
    <reaction evidence="12">
        <text>ADP-D-ribose + H2O = D-ribose 5-phosphate + AMP + 2 H(+)</text>
        <dbReference type="Rhea" id="RHEA:10412"/>
        <dbReference type="ChEBI" id="CHEBI:15377"/>
        <dbReference type="ChEBI" id="CHEBI:15378"/>
        <dbReference type="ChEBI" id="CHEBI:57967"/>
        <dbReference type="ChEBI" id="CHEBI:78346"/>
        <dbReference type="ChEBI" id="CHEBI:456215"/>
        <dbReference type="EC" id="3.6.1.13"/>
    </reaction>
</comment>
<dbReference type="CDD" id="cd24155">
    <property type="entry name" value="NUDIX_ADPRase"/>
    <property type="match status" value="1"/>
</dbReference>
<dbReference type="RefSeq" id="WP_089991312.1">
    <property type="nucleotide sequence ID" value="NZ_FOIZ01000001.1"/>
</dbReference>
<dbReference type="InterPro" id="IPR013024">
    <property type="entry name" value="GGCT-like"/>
</dbReference>
<dbReference type="Gene3D" id="3.10.490.10">
    <property type="entry name" value="Gamma-glutamyl cyclotransferase-like"/>
    <property type="match status" value="1"/>
</dbReference>
<organism evidence="16 17">
    <name type="scientific">Cognatiyoonia koreensis</name>
    <dbReference type="NCBI Taxonomy" id="364200"/>
    <lineage>
        <taxon>Bacteria</taxon>
        <taxon>Pseudomonadati</taxon>
        <taxon>Pseudomonadota</taxon>
        <taxon>Alphaproteobacteria</taxon>
        <taxon>Rhodobacterales</taxon>
        <taxon>Paracoccaceae</taxon>
        <taxon>Cognatiyoonia</taxon>
    </lineage>
</organism>
<comment type="function">
    <text evidence="8">Acts on ADP-mannose and ADP-glucose as well as ADP-ribose. Prevents glycogen biosynthesis. The reaction catalyzed by this enzyme is a limiting step of the gluconeogenic process.</text>
</comment>
<proteinExistence type="inferred from homology"/>
<evidence type="ECO:0000313" key="17">
    <source>
        <dbReference type="Proteomes" id="UP000199167"/>
    </source>
</evidence>
<dbReference type="InterPro" id="IPR004385">
    <property type="entry name" value="NDP_pyrophosphatase"/>
</dbReference>
<dbReference type="GO" id="GO:0019144">
    <property type="term" value="F:ADP-sugar diphosphatase activity"/>
    <property type="evidence" value="ECO:0007669"/>
    <property type="project" value="TreeGrafter"/>
</dbReference>
<feature type="binding site" evidence="13">
    <location>
        <position position="276"/>
    </location>
    <ligand>
        <name>Mg(2+)</name>
        <dbReference type="ChEBI" id="CHEBI:18420"/>
        <label>1</label>
    </ligand>
</feature>
<dbReference type="SUPFAM" id="SSF55811">
    <property type="entry name" value="Nudix"/>
    <property type="match status" value="1"/>
</dbReference>
<dbReference type="CDD" id="cd06661">
    <property type="entry name" value="GGCT_like"/>
    <property type="match status" value="1"/>
</dbReference>
<dbReference type="GO" id="GO:0019693">
    <property type="term" value="P:ribose phosphate metabolic process"/>
    <property type="evidence" value="ECO:0007669"/>
    <property type="project" value="TreeGrafter"/>
</dbReference>
<dbReference type="InterPro" id="IPR015797">
    <property type="entry name" value="NUDIX_hydrolase-like_dom_sf"/>
</dbReference>
<dbReference type="SUPFAM" id="SSF110857">
    <property type="entry name" value="Gamma-glutamyl cyclotransferase-like"/>
    <property type="match status" value="1"/>
</dbReference>
<evidence type="ECO:0000256" key="11">
    <source>
        <dbReference type="ARBA" id="ARBA00033056"/>
    </source>
</evidence>